<dbReference type="EMBL" id="CP036434">
    <property type="protein sequence ID" value="QDV07982.1"/>
    <property type="molecule type" value="Genomic_DNA"/>
</dbReference>
<dbReference type="AlphaFoldDB" id="A0A518EV59"/>
<gene>
    <name evidence="2" type="ORF">Poly30_35180</name>
</gene>
<organism evidence="2 3">
    <name type="scientific">Saltatorellus ferox</name>
    <dbReference type="NCBI Taxonomy" id="2528018"/>
    <lineage>
        <taxon>Bacteria</taxon>
        <taxon>Pseudomonadati</taxon>
        <taxon>Planctomycetota</taxon>
        <taxon>Planctomycetia</taxon>
        <taxon>Planctomycetia incertae sedis</taxon>
        <taxon>Saltatorellus</taxon>
    </lineage>
</organism>
<feature type="compositionally biased region" description="Low complexity" evidence="1">
    <location>
        <begin position="106"/>
        <end position="117"/>
    </location>
</feature>
<dbReference type="Proteomes" id="UP000320390">
    <property type="component" value="Chromosome"/>
</dbReference>
<protein>
    <submittedName>
        <fullName evidence="2">Uncharacterized protein</fullName>
    </submittedName>
</protein>
<name>A0A518EV59_9BACT</name>
<keyword evidence="3" id="KW-1185">Reference proteome</keyword>
<evidence type="ECO:0000313" key="3">
    <source>
        <dbReference type="Proteomes" id="UP000320390"/>
    </source>
</evidence>
<sequence length="117" mass="11980">MRPGPHRFRAIVGDRILAWVTIELGASTTADVVLVVHQGTMMTVNISGGSISSKPTFLSVNDASGTTVTGASVQEASSAVVGPLSPGDYRIRVSGKGGGPWPPRTSPSTGGPSRRPP</sequence>
<evidence type="ECO:0000313" key="2">
    <source>
        <dbReference type="EMBL" id="QDV07982.1"/>
    </source>
</evidence>
<feature type="region of interest" description="Disordered" evidence="1">
    <location>
        <begin position="87"/>
        <end position="117"/>
    </location>
</feature>
<proteinExistence type="predicted"/>
<accession>A0A518EV59</accession>
<evidence type="ECO:0000256" key="1">
    <source>
        <dbReference type="SAM" id="MobiDB-lite"/>
    </source>
</evidence>
<reference evidence="2 3" key="1">
    <citation type="submission" date="2019-02" db="EMBL/GenBank/DDBJ databases">
        <title>Deep-cultivation of Planctomycetes and their phenomic and genomic characterization uncovers novel biology.</title>
        <authorList>
            <person name="Wiegand S."/>
            <person name="Jogler M."/>
            <person name="Boedeker C."/>
            <person name="Pinto D."/>
            <person name="Vollmers J."/>
            <person name="Rivas-Marin E."/>
            <person name="Kohn T."/>
            <person name="Peeters S.H."/>
            <person name="Heuer A."/>
            <person name="Rast P."/>
            <person name="Oberbeckmann S."/>
            <person name="Bunk B."/>
            <person name="Jeske O."/>
            <person name="Meyerdierks A."/>
            <person name="Storesund J.E."/>
            <person name="Kallscheuer N."/>
            <person name="Luecker S."/>
            <person name="Lage O.M."/>
            <person name="Pohl T."/>
            <person name="Merkel B.J."/>
            <person name="Hornburger P."/>
            <person name="Mueller R.-W."/>
            <person name="Bruemmer F."/>
            <person name="Labrenz M."/>
            <person name="Spormann A.M."/>
            <person name="Op den Camp H."/>
            <person name="Overmann J."/>
            <person name="Amann R."/>
            <person name="Jetten M.S.M."/>
            <person name="Mascher T."/>
            <person name="Medema M.H."/>
            <person name="Devos D.P."/>
            <person name="Kaster A.-K."/>
            <person name="Ovreas L."/>
            <person name="Rohde M."/>
            <person name="Galperin M.Y."/>
            <person name="Jogler C."/>
        </authorList>
    </citation>
    <scope>NUCLEOTIDE SEQUENCE [LARGE SCALE GENOMIC DNA]</scope>
    <source>
        <strain evidence="2 3">Poly30</strain>
    </source>
</reference>